<evidence type="ECO:0000313" key="2">
    <source>
        <dbReference type="Proteomes" id="UP000070444"/>
    </source>
</evidence>
<name>A0A137P0F9_CONC2</name>
<dbReference type="EMBL" id="KQ964570">
    <property type="protein sequence ID" value="KXN68563.1"/>
    <property type="molecule type" value="Genomic_DNA"/>
</dbReference>
<dbReference type="AlphaFoldDB" id="A0A137P0F9"/>
<reference evidence="1 2" key="1">
    <citation type="journal article" date="2015" name="Genome Biol. Evol.">
        <title>Phylogenomic analyses indicate that early fungi evolved digesting cell walls of algal ancestors of land plants.</title>
        <authorList>
            <person name="Chang Y."/>
            <person name="Wang S."/>
            <person name="Sekimoto S."/>
            <person name="Aerts A.L."/>
            <person name="Choi C."/>
            <person name="Clum A."/>
            <person name="LaButti K.M."/>
            <person name="Lindquist E.A."/>
            <person name="Yee Ngan C."/>
            <person name="Ohm R.A."/>
            <person name="Salamov A.A."/>
            <person name="Grigoriev I.V."/>
            <person name="Spatafora J.W."/>
            <person name="Berbee M.L."/>
        </authorList>
    </citation>
    <scope>NUCLEOTIDE SEQUENCE [LARGE SCALE GENOMIC DNA]</scope>
    <source>
        <strain evidence="1 2">NRRL 28638</strain>
    </source>
</reference>
<sequence length="65" mass="7364">MKSTAIREGIVASLQLRLYNCMRLMVVFLQWTIRMLGGAQAQMCSVGQLVYYGNEIPEEVPETKP</sequence>
<protein>
    <submittedName>
        <fullName evidence="1">Uncharacterized protein</fullName>
    </submittedName>
</protein>
<organism evidence="1 2">
    <name type="scientific">Conidiobolus coronatus (strain ATCC 28846 / CBS 209.66 / NRRL 28638)</name>
    <name type="common">Delacroixia coronata</name>
    <dbReference type="NCBI Taxonomy" id="796925"/>
    <lineage>
        <taxon>Eukaryota</taxon>
        <taxon>Fungi</taxon>
        <taxon>Fungi incertae sedis</taxon>
        <taxon>Zoopagomycota</taxon>
        <taxon>Entomophthoromycotina</taxon>
        <taxon>Entomophthoromycetes</taxon>
        <taxon>Entomophthorales</taxon>
        <taxon>Ancylistaceae</taxon>
        <taxon>Conidiobolus</taxon>
    </lineage>
</organism>
<dbReference type="Proteomes" id="UP000070444">
    <property type="component" value="Unassembled WGS sequence"/>
</dbReference>
<gene>
    <name evidence="1" type="ORF">CONCODRAFT_9159</name>
</gene>
<accession>A0A137P0F9</accession>
<evidence type="ECO:0000313" key="1">
    <source>
        <dbReference type="EMBL" id="KXN68563.1"/>
    </source>
</evidence>
<keyword evidence="2" id="KW-1185">Reference proteome</keyword>
<proteinExistence type="predicted"/>